<evidence type="ECO:0000256" key="1">
    <source>
        <dbReference type="SAM" id="MobiDB-lite"/>
    </source>
</evidence>
<comment type="caution">
    <text evidence="2">The sequence shown here is derived from an EMBL/GenBank/DDBJ whole genome shotgun (WGS) entry which is preliminary data.</text>
</comment>
<proteinExistence type="predicted"/>
<organism evidence="2 3">
    <name type="scientific">Effrenium voratum</name>
    <dbReference type="NCBI Taxonomy" id="2562239"/>
    <lineage>
        <taxon>Eukaryota</taxon>
        <taxon>Sar</taxon>
        <taxon>Alveolata</taxon>
        <taxon>Dinophyceae</taxon>
        <taxon>Suessiales</taxon>
        <taxon>Symbiodiniaceae</taxon>
        <taxon>Effrenium</taxon>
    </lineage>
</organism>
<evidence type="ECO:0000313" key="2">
    <source>
        <dbReference type="EMBL" id="CAJ1370604.1"/>
    </source>
</evidence>
<dbReference type="AlphaFoldDB" id="A0AA36MG48"/>
<dbReference type="EMBL" id="CAUJNA010000028">
    <property type="protein sequence ID" value="CAJ1370604.1"/>
    <property type="molecule type" value="Genomic_DNA"/>
</dbReference>
<feature type="region of interest" description="Disordered" evidence="1">
    <location>
        <begin position="40"/>
        <end position="65"/>
    </location>
</feature>
<name>A0AA36MG48_9DINO</name>
<feature type="compositionally biased region" description="Polar residues" evidence="1">
    <location>
        <begin position="49"/>
        <end position="65"/>
    </location>
</feature>
<sequence length="519" mass="57117">MHFGRGSFLWNESRSGHSASRRQRWLKVFQSMRKAAVARSRIDEPLEESTGTTPGSLQAGGTQSELPKLGTPVLLFYYVQRHQPDVAMAVTGDSGTKNCFDAASLCCAHAKARNMGIEATDQHLQRMEEVQSTTPPKFWLMCPDDGDCVWFRKPGGEFIYKMLARNPWDVAWEIDDTASHLNGVPQEAWDAVRTAWLRQPPVFEGRPVSMQDLANFMRETLRRDPFWTGGQKVPWVDLRKGGGGTVHSSRKAVILNQRQLAFLVVNSLMGNKLMGVETGLDAAIQRCNKKPDWPGLTQDTLHSLLAFLAVLSRELTNWDGNYLVVATPGPVNENWLSQLQAHTMNHPTLCNTANLEAGDCGLADFMAGGVPQQALTDIAGMDVGGGAQLCHVANSQDESLVIFYPEVLAASIFVGDQQMLPVPLTMLGARRYLNTINGETGAGPPFNNLCGKVEEPDFLNSNMLKAVVKTQVSLTPVSVPASAFVAVASYCTDCHRGDCSEPELFNNQCDNQRRHLDQD</sequence>
<keyword evidence="3" id="KW-1185">Reference proteome</keyword>
<protein>
    <submittedName>
        <fullName evidence="2">Uncharacterized protein</fullName>
    </submittedName>
</protein>
<reference evidence="2" key="1">
    <citation type="submission" date="2023-08" db="EMBL/GenBank/DDBJ databases">
        <authorList>
            <person name="Chen Y."/>
            <person name="Shah S."/>
            <person name="Dougan E. K."/>
            <person name="Thang M."/>
            <person name="Chan C."/>
        </authorList>
    </citation>
    <scope>NUCLEOTIDE SEQUENCE</scope>
</reference>
<evidence type="ECO:0000313" key="3">
    <source>
        <dbReference type="Proteomes" id="UP001178507"/>
    </source>
</evidence>
<gene>
    <name evidence="2" type="ORF">EVOR1521_LOCUS1132</name>
</gene>
<dbReference type="Proteomes" id="UP001178507">
    <property type="component" value="Unassembled WGS sequence"/>
</dbReference>
<accession>A0AA36MG48</accession>